<dbReference type="GO" id="GO:0032065">
    <property type="term" value="P:maintenance of protein location in cell cortex"/>
    <property type="evidence" value="ECO:0007669"/>
    <property type="project" value="InterPro"/>
</dbReference>
<dbReference type="InterPro" id="IPR024774">
    <property type="entry name" value="PH_dom-Mcp5-type"/>
</dbReference>
<feature type="region of interest" description="Disordered" evidence="2">
    <location>
        <begin position="1"/>
        <end position="28"/>
    </location>
</feature>
<dbReference type="GO" id="GO:0000226">
    <property type="term" value="P:microtubule cytoskeleton organization"/>
    <property type="evidence" value="ECO:0007669"/>
    <property type="project" value="TreeGrafter"/>
</dbReference>
<dbReference type="CDD" id="cd13365">
    <property type="entry name" value="PH_PLC_plant-like"/>
    <property type="match status" value="1"/>
</dbReference>
<feature type="compositionally biased region" description="Polar residues" evidence="2">
    <location>
        <begin position="138"/>
        <end position="149"/>
    </location>
</feature>
<feature type="region of interest" description="Disordered" evidence="2">
    <location>
        <begin position="1196"/>
        <end position="1236"/>
    </location>
</feature>
<evidence type="ECO:0000313" key="4">
    <source>
        <dbReference type="EMBL" id="KAF2400885.1"/>
    </source>
</evidence>
<feature type="compositionally biased region" description="Low complexity" evidence="2">
    <location>
        <begin position="1557"/>
        <end position="1568"/>
    </location>
</feature>
<dbReference type="PANTHER" id="PTHR28190">
    <property type="entry name" value="NUCLEAR MIGRATION PROTEIN NUM1"/>
    <property type="match status" value="1"/>
</dbReference>
<dbReference type="Proteomes" id="UP000799640">
    <property type="component" value="Unassembled WGS sequence"/>
</dbReference>
<dbReference type="OrthoDB" id="2149224at2759"/>
<accession>A0A6G1HYR9</accession>
<feature type="compositionally biased region" description="Polar residues" evidence="2">
    <location>
        <begin position="1024"/>
        <end position="1058"/>
    </location>
</feature>
<protein>
    <recommendedName>
        <fullName evidence="3">PH domain-containing protein</fullName>
    </recommendedName>
</protein>
<dbReference type="InterPro" id="IPR001849">
    <property type="entry name" value="PH_domain"/>
</dbReference>
<feature type="compositionally biased region" description="Polar residues" evidence="2">
    <location>
        <begin position="640"/>
        <end position="651"/>
    </location>
</feature>
<feature type="compositionally biased region" description="Basic residues" evidence="2">
    <location>
        <begin position="1542"/>
        <end position="1556"/>
    </location>
</feature>
<dbReference type="Gene3D" id="2.30.29.30">
    <property type="entry name" value="Pleckstrin-homology domain (PH domain)/Phosphotyrosine-binding domain (PTB)"/>
    <property type="match status" value="1"/>
</dbReference>
<feature type="region of interest" description="Disordered" evidence="2">
    <location>
        <begin position="346"/>
        <end position="376"/>
    </location>
</feature>
<feature type="region of interest" description="Disordered" evidence="2">
    <location>
        <begin position="663"/>
        <end position="697"/>
    </location>
</feature>
<evidence type="ECO:0000313" key="5">
    <source>
        <dbReference type="Proteomes" id="UP000799640"/>
    </source>
</evidence>
<feature type="region of interest" description="Disordered" evidence="2">
    <location>
        <begin position="1386"/>
        <end position="1505"/>
    </location>
</feature>
<evidence type="ECO:0000256" key="1">
    <source>
        <dbReference type="SAM" id="Coils"/>
    </source>
</evidence>
<feature type="compositionally biased region" description="Acidic residues" evidence="2">
    <location>
        <begin position="346"/>
        <end position="355"/>
    </location>
</feature>
<feature type="compositionally biased region" description="Basic residues" evidence="2">
    <location>
        <begin position="606"/>
        <end position="619"/>
    </location>
</feature>
<feature type="region of interest" description="Disordered" evidence="2">
    <location>
        <begin position="531"/>
        <end position="651"/>
    </location>
</feature>
<dbReference type="SMART" id="SM00233">
    <property type="entry name" value="PH"/>
    <property type="match status" value="1"/>
</dbReference>
<dbReference type="SUPFAM" id="SSF50729">
    <property type="entry name" value="PH domain-like"/>
    <property type="match status" value="1"/>
</dbReference>
<feature type="compositionally biased region" description="Polar residues" evidence="2">
    <location>
        <begin position="1429"/>
        <end position="1444"/>
    </location>
</feature>
<feature type="coiled-coil region" evidence="1">
    <location>
        <begin position="48"/>
        <end position="116"/>
    </location>
</feature>
<feature type="region of interest" description="Disordered" evidence="2">
    <location>
        <begin position="422"/>
        <end position="508"/>
    </location>
</feature>
<dbReference type="GO" id="GO:0005543">
    <property type="term" value="F:phospholipid binding"/>
    <property type="evidence" value="ECO:0007669"/>
    <property type="project" value="InterPro"/>
</dbReference>
<dbReference type="GO" id="GO:0015631">
    <property type="term" value="F:tubulin binding"/>
    <property type="evidence" value="ECO:0007669"/>
    <property type="project" value="TreeGrafter"/>
</dbReference>
<dbReference type="InterPro" id="IPR011993">
    <property type="entry name" value="PH-like_dom_sf"/>
</dbReference>
<feature type="compositionally biased region" description="Acidic residues" evidence="2">
    <location>
        <begin position="547"/>
        <end position="560"/>
    </location>
</feature>
<feature type="domain" description="PH" evidence="3">
    <location>
        <begin position="1271"/>
        <end position="1382"/>
    </location>
</feature>
<feature type="coiled-coil region" evidence="1">
    <location>
        <begin position="194"/>
        <end position="330"/>
    </location>
</feature>
<dbReference type="PROSITE" id="PS50003">
    <property type="entry name" value="PH_DOMAIN"/>
    <property type="match status" value="1"/>
</dbReference>
<dbReference type="GO" id="GO:0005938">
    <property type="term" value="C:cell cortex"/>
    <property type="evidence" value="ECO:0007669"/>
    <property type="project" value="InterPro"/>
</dbReference>
<organism evidence="4 5">
    <name type="scientific">Trichodelitschia bisporula</name>
    <dbReference type="NCBI Taxonomy" id="703511"/>
    <lineage>
        <taxon>Eukaryota</taxon>
        <taxon>Fungi</taxon>
        <taxon>Dikarya</taxon>
        <taxon>Ascomycota</taxon>
        <taxon>Pezizomycotina</taxon>
        <taxon>Dothideomycetes</taxon>
        <taxon>Dothideomycetes incertae sedis</taxon>
        <taxon>Phaeotrichales</taxon>
        <taxon>Phaeotrichaceae</taxon>
        <taxon>Trichodelitschia</taxon>
    </lineage>
</organism>
<sequence length="1589" mass="173333">MATSANPPAGAMPLGDSDPFSTPHLDRNRFSGLHQQSLFSQGSPSQAKRALEAHISETERRLQEASRLGTVLVKQRQELAERLRDIEAQQKDDEIEPELRQKLAELEREVQDVSRETARAFVGKSRIVSEVADGTVFSSDAYNSPTKVQAPSRKQRNQPSTRSNDLKLATEISSTLVQQIRDLQAALIERDEAFKSVDAERSQLEEDVETLKQRLRALDESEQRCKDRNWALETQLQELMTAQKEATDREERLSHNFNTAKTEKAALERDFEELKLTHGKFSEEQTVVNKHQEAEISSLKRNITASESERGNLQRRIDQLESQNKDLAQAFAYRSRLDERAAAQDLDLDDDDAENDHETPDNSPPGSPSKATPRHGALETETLRSSYNHALRTIQNLKSNVHREKTEKFELRRLLQETRDELEARRTNGGVDSASKKRAKAAQNDLFKKPTRPDRLGAPRSGRNEVILDDPDWEDHDGQTTPSRSPLLMPVDGRPNGAGSAFNLSRSNDNTDAYVTATENSDAFETANEAGADNTETEAFHTGAETLDGDSGDDLTETEDGGPSKVAAGKRPAPTARYSFQSTASTSGDDADDYTRTPIQAQNARYKLRVGRGSFRRGTSRTNSGPSGADFREPELRSSPAPSITSSVGTPQAGQSLFAELGNLSDPETEDGTPKSIGAPSRRGSPEVIRRMPSQLSKSTSIDAPVMVSTGMMTEPWEPGHKGAGLSTVLGAAAAGALSWAGISEAADAKAGADARHIEEPAPAPVVEKSLPSLEVSKTFSQDILPLEAAAPPSLSVSHVACQHVEPVEKEAQLLPELQSAAIVSHHVEPVEHHIPAPVIVEKEAEPLPELQFGNVVSHHIEPVEHQVPAPLPVEKEAEPLPELQFANVVSHHVEPVEHQLPSPVPLQVSTIQSQVVEPVEYTPPPAPVPIVVPVPVAEAPEPKPAEIQLSLSAIRVLESEPINAPIPPVLIPESPSSANDSPVSVIAVGSSLPPKSDQSKSGRLLGNMFRRNKSVDIVEDETSQAPRQIDETSQAAHSESGRTPFQPINGNAQTNGVQWPPRVDSRALGTQTTLSAQDIDKLLHARPSSPPDALAGQFSSPASIIGPNGPVKAGQLSPRRSREFVVPSDVRGPRRPGSSGSIKARLASPAPPLPAEAKQVIAAAAQKTPIHAPAPSPGTMGPPMMPASAYRASQAFRPRTPVQASPGASKPGSMRPMHSNPRGTMTPQSRRSSVSSFATELDYRFNIRSSDPTLDPNNVSDPRMIQAITQTMMGEYLWKYTRKTVGSDLSSTRHKRFFWVHPYTRTIYWSDQDPATASREALKAKSLNIEAVRVVTDDNPFPPGLHRKSLVIVTPSRSLKITAPTSQRHETWFNALSYLLLKNDGEEGGSGAEPTEDIEEFNPAHSRTASRMTGRSRASMGSYVSRATVRTVSPSRQQTITQRRMNDQLKAQRPQSMQPQSSLSGRLSSLSGVFRSSSSIRESMSSRQGQRSELGEGVDETRDSAEDLRKVIEAQEREAARLENVRACCDGKHDVGSLSRANRHSHSHTHSHARHSLSASRSHSRMSGNYPSPSTQRHYEMDPANVVH</sequence>
<dbReference type="Pfam" id="PF12814">
    <property type="entry name" value="Mcp5_PH"/>
    <property type="match status" value="1"/>
</dbReference>
<proteinExistence type="predicted"/>
<dbReference type="GO" id="GO:0005739">
    <property type="term" value="C:mitochondrion"/>
    <property type="evidence" value="ECO:0007669"/>
    <property type="project" value="TreeGrafter"/>
</dbReference>
<reference evidence="4" key="1">
    <citation type="journal article" date="2020" name="Stud. Mycol.">
        <title>101 Dothideomycetes genomes: a test case for predicting lifestyles and emergence of pathogens.</title>
        <authorList>
            <person name="Haridas S."/>
            <person name="Albert R."/>
            <person name="Binder M."/>
            <person name="Bloem J."/>
            <person name="Labutti K."/>
            <person name="Salamov A."/>
            <person name="Andreopoulos B."/>
            <person name="Baker S."/>
            <person name="Barry K."/>
            <person name="Bills G."/>
            <person name="Bluhm B."/>
            <person name="Cannon C."/>
            <person name="Castanera R."/>
            <person name="Culley D."/>
            <person name="Daum C."/>
            <person name="Ezra D."/>
            <person name="Gonzalez J."/>
            <person name="Henrissat B."/>
            <person name="Kuo A."/>
            <person name="Liang C."/>
            <person name="Lipzen A."/>
            <person name="Lutzoni F."/>
            <person name="Magnuson J."/>
            <person name="Mondo S."/>
            <person name="Nolan M."/>
            <person name="Ohm R."/>
            <person name="Pangilinan J."/>
            <person name="Park H.-J."/>
            <person name="Ramirez L."/>
            <person name="Alfaro M."/>
            <person name="Sun H."/>
            <person name="Tritt A."/>
            <person name="Yoshinaga Y."/>
            <person name="Zwiers L.-H."/>
            <person name="Turgeon B."/>
            <person name="Goodwin S."/>
            <person name="Spatafora J."/>
            <person name="Crous P."/>
            <person name="Grigoriev I."/>
        </authorList>
    </citation>
    <scope>NUCLEOTIDE SEQUENCE</scope>
    <source>
        <strain evidence="4">CBS 262.69</strain>
    </source>
</reference>
<feature type="region of interest" description="Disordered" evidence="2">
    <location>
        <begin position="1539"/>
        <end position="1589"/>
    </location>
</feature>
<feature type="region of interest" description="Disordered" evidence="2">
    <location>
        <begin position="989"/>
        <end position="1064"/>
    </location>
</feature>
<feature type="compositionally biased region" description="Basic and acidic residues" evidence="2">
    <location>
        <begin position="446"/>
        <end position="457"/>
    </location>
</feature>
<gene>
    <name evidence="4" type="ORF">EJ06DRAFT_556374</name>
</gene>
<name>A0A6G1HYR9_9PEZI</name>
<dbReference type="EMBL" id="ML996694">
    <property type="protein sequence ID" value="KAF2400885.1"/>
    <property type="molecule type" value="Genomic_DNA"/>
</dbReference>
<dbReference type="InterPro" id="IPR053005">
    <property type="entry name" value="Nuclear_Pos-Cytoskel_Interact"/>
</dbReference>
<feature type="compositionally biased region" description="Polar residues" evidence="2">
    <location>
        <begin position="1222"/>
        <end position="1236"/>
    </location>
</feature>
<evidence type="ECO:0000259" key="3">
    <source>
        <dbReference type="PROSITE" id="PS50003"/>
    </source>
</evidence>
<feature type="compositionally biased region" description="Low complexity" evidence="2">
    <location>
        <begin position="1462"/>
        <end position="1490"/>
    </location>
</feature>
<feature type="region of interest" description="Disordered" evidence="2">
    <location>
        <begin position="1085"/>
        <end position="1156"/>
    </location>
</feature>
<dbReference type="PANTHER" id="PTHR28190:SF1">
    <property type="entry name" value="NUCLEAR MIGRATION PROTEIN NUM1"/>
    <property type="match status" value="1"/>
</dbReference>
<keyword evidence="1" id="KW-0175">Coiled coil</keyword>
<evidence type="ECO:0000256" key="2">
    <source>
        <dbReference type="SAM" id="MobiDB-lite"/>
    </source>
</evidence>
<keyword evidence="5" id="KW-1185">Reference proteome</keyword>
<feature type="region of interest" description="Disordered" evidence="2">
    <location>
        <begin position="138"/>
        <end position="166"/>
    </location>
</feature>